<dbReference type="GO" id="GO:0006171">
    <property type="term" value="P:cAMP biosynthetic process"/>
    <property type="evidence" value="ECO:0007669"/>
    <property type="project" value="InterPro"/>
</dbReference>
<dbReference type="Proteomes" id="UP000012019">
    <property type="component" value="Unassembled WGS sequence"/>
</dbReference>
<evidence type="ECO:0000259" key="1">
    <source>
        <dbReference type="Pfam" id="PF12633"/>
    </source>
</evidence>
<dbReference type="InterPro" id="IPR024685">
    <property type="entry name" value="Adenylate_cyclase_1_N"/>
</dbReference>
<gene>
    <name evidence="2" type="primary">cyaA</name>
    <name evidence="2" type="ORF">MPL1_04317</name>
</gene>
<dbReference type="STRING" id="1286106.MPL1_04317"/>
<comment type="caution">
    <text evidence="2">The sequence shown here is derived from an EMBL/GenBank/DDBJ whole genome shotgun (WGS) entry which is preliminary data.</text>
</comment>
<dbReference type="PANTHER" id="PTHR38760:SF1">
    <property type="entry name" value="ADENYLATE CYCLASE"/>
    <property type="match status" value="1"/>
</dbReference>
<dbReference type="eggNOG" id="COG3072">
    <property type="taxonomic scope" value="Bacteria"/>
</dbReference>
<dbReference type="Pfam" id="PF01295">
    <property type="entry name" value="Adenylate_cycl"/>
    <property type="match status" value="1"/>
</dbReference>
<dbReference type="InterPro" id="IPR000274">
    <property type="entry name" value="Adenylate_cyclase_1"/>
</dbReference>
<dbReference type="Pfam" id="PF12633">
    <property type="entry name" value="Adenyl_cycl_N"/>
    <property type="match status" value="1"/>
</dbReference>
<feature type="domain" description="Adenylate cyclase class-I N-terminal" evidence="1">
    <location>
        <begin position="8"/>
        <end position="186"/>
    </location>
</feature>
<evidence type="ECO:0000313" key="2">
    <source>
        <dbReference type="EMBL" id="EMR13590.1"/>
    </source>
</evidence>
<accession>M7PI62</accession>
<dbReference type="EMBL" id="APHR01000019">
    <property type="protein sequence ID" value="EMR13590.1"/>
    <property type="molecule type" value="Genomic_DNA"/>
</dbReference>
<dbReference type="EC" id="4.6.1.1" evidence="2"/>
<keyword evidence="2" id="KW-0456">Lyase</keyword>
<dbReference type="AlphaFoldDB" id="M7PI62"/>
<dbReference type="GO" id="GO:0004016">
    <property type="term" value="F:adenylate cyclase activity"/>
    <property type="evidence" value="ECO:0007669"/>
    <property type="project" value="UniProtKB-EC"/>
</dbReference>
<keyword evidence="3" id="KW-1185">Reference proteome</keyword>
<protein>
    <submittedName>
        <fullName evidence="2">Adenylate cyclase</fullName>
        <ecNumber evidence="2">4.6.1.1</ecNumber>
    </submittedName>
</protein>
<proteinExistence type="predicted"/>
<sequence>MDRARALKYFQSANQARFERLRQLAPSSQQPFYALLAFLFHANHKLLPGYVSDEAPVGIMDYRPDSLALNAAISLHKTFNYKHKTLRRYALRGIYLLNPQGNFSYPSPCRLSLWLVHTGRMSTEQLELLQRKTEAILAWAAQLGIVIDYRLFAEAELQSTAGPTGLELDAFYSSGMVLAGSVPLWWLTSSEEDRLHDQHSRELINQRVFTEFSFLDFSLPAAITAMEYFSEAEQALLAVMQQGLTKLPELLFQVQQLQRFPEVELLSSRSKNLIDPAADPLLIDPLMLKYQSLIDAETEHREILQSAIHQRAREALSKTVQKPAHPWRRLFVQKLCESWQWSDRRIETEDLRMQGHYRQRQSDWQQCQNFLTSALSSCQQFALKHDLAVSEQLQTLSRHLNLWTAQVVAGRLPVLPPLQQPVQAEEQLQLSRASAADSHWQLFAVNDHEPLFSSEHLLEVLAFAVVNKILDRSSLIRINDAQQRTSSDLIRALSQRLIRSALAEGSQWCSMENLIKTSGFNQLMIFANIGQAAHDALSEQGLKVSSRQDDPLSYSSNQISLISRLEMMIRAADGQWHYQLFDGPNAISEMLAAILRWSPTDFFAASLSTDCMTELYGNQIAERLQQLTRHCLEHYQRFPQAGRYLLPLRDRLVQLDWQPGNIDSQLLPASMTVTQWLAQPRDEFHGHAVDVRLDPQGLYRLLANAQSTAQISCFLRLETEKLVTYIVDEHGCTLTHEYQNMNESAVLHQLQLMLTRIKETNSLQRLRFYRLRYREQWQIEVLTPPASSRDYLPVQVELSNHLPNAEIRLYFGDTTFSGSVDDSGLYQQIRQWLSSRNTRLPLQITRISFSDNQYYAGSHYLLQKFQIERRLNQSFTH</sequence>
<name>M7PI62_9GAMM</name>
<dbReference type="RefSeq" id="WP_009725883.1">
    <property type="nucleotide sequence ID" value="NZ_APHR01000019.1"/>
</dbReference>
<dbReference type="PATRIC" id="fig|1286106.3.peg.866"/>
<reference evidence="2 3" key="1">
    <citation type="journal article" date="2013" name="Genome Announc.">
        <title>Draft Genome Sequence of Methylophaga lonarensis MPLT, a Haloalkaliphilic (Non-Methane-Utilizing) Methylotroph.</title>
        <authorList>
            <person name="Shetty S.A."/>
            <person name="Marathe N.P."/>
            <person name="Munot H."/>
            <person name="Antony C.P."/>
            <person name="Dhotre D.P."/>
            <person name="Murrell J.C."/>
            <person name="Shouche Y.S."/>
        </authorList>
    </citation>
    <scope>NUCLEOTIDE SEQUENCE [LARGE SCALE GENOMIC DNA]</scope>
    <source>
        <strain evidence="2 3">MPL</strain>
    </source>
</reference>
<dbReference type="PANTHER" id="PTHR38760">
    <property type="entry name" value="ADENYLATE CYCLASE"/>
    <property type="match status" value="1"/>
</dbReference>
<evidence type="ECO:0000313" key="3">
    <source>
        <dbReference type="Proteomes" id="UP000012019"/>
    </source>
</evidence>
<organism evidence="2 3">
    <name type="scientific">Methylophaga lonarensis MPL</name>
    <dbReference type="NCBI Taxonomy" id="1286106"/>
    <lineage>
        <taxon>Bacteria</taxon>
        <taxon>Pseudomonadati</taxon>
        <taxon>Pseudomonadota</taxon>
        <taxon>Gammaproteobacteria</taxon>
        <taxon>Thiotrichales</taxon>
        <taxon>Piscirickettsiaceae</taxon>
        <taxon>Methylophaga</taxon>
    </lineage>
</organism>
<dbReference type="OrthoDB" id="5571448at2"/>